<keyword evidence="4" id="KW-1185">Reference proteome</keyword>
<evidence type="ECO:0000259" key="2">
    <source>
        <dbReference type="Pfam" id="PF20789"/>
    </source>
</evidence>
<dbReference type="Proteomes" id="UP000319731">
    <property type="component" value="Unassembled WGS sequence"/>
</dbReference>
<feature type="domain" description="Acyl-CoA thioesterase-like N-terminal HotDog" evidence="1">
    <location>
        <begin position="49"/>
        <end position="132"/>
    </location>
</feature>
<evidence type="ECO:0000259" key="1">
    <source>
        <dbReference type="Pfam" id="PF13622"/>
    </source>
</evidence>
<dbReference type="AlphaFoldDB" id="A0A507C084"/>
<dbReference type="Gene3D" id="2.40.160.210">
    <property type="entry name" value="Acyl-CoA thioesterase, double hotdog domain"/>
    <property type="match status" value="1"/>
</dbReference>
<dbReference type="GeneID" id="42006801"/>
<dbReference type="Pfam" id="PF13622">
    <property type="entry name" value="4HBT_3"/>
    <property type="match status" value="1"/>
</dbReference>
<evidence type="ECO:0008006" key="5">
    <source>
        <dbReference type="Google" id="ProtNLM"/>
    </source>
</evidence>
<sequence length="296" mass="33093">MSDATVTTDVDSVLNQPFEAIDGSHAFDIATNVNREGSNKFSKVLSTKWQGDVAVPHGGYMLSVSLEALSRFYDGIHPHPVSATCYYAKPARTGKRVDIDIHELRRGRQFSTAIARMSQNGQLITHVVATFGDLSQTKGLATVIMDSPNKVVHPRECIASRSGGVIARQCHLLSDPREKPVSKDRAERRHCIRFKDGRAPCVKSLAFFADAFTPPTWKYGMAFLGGKVWTPTVELNIQFRKAVINPGWLKQHIYTRFLLNGRFEVDMDIFDEQDELVCVARQMGITLSHEKQTSKL</sequence>
<proteinExistence type="predicted"/>
<name>A0A507C084_9FUNG</name>
<evidence type="ECO:0000313" key="3">
    <source>
        <dbReference type="EMBL" id="TPX30995.1"/>
    </source>
</evidence>
<dbReference type="RefSeq" id="XP_031022525.1">
    <property type="nucleotide sequence ID" value="XM_031171504.1"/>
</dbReference>
<evidence type="ECO:0000313" key="4">
    <source>
        <dbReference type="Proteomes" id="UP000319731"/>
    </source>
</evidence>
<dbReference type="STRING" id="1806994.A0A507C084"/>
<dbReference type="InterPro" id="IPR049450">
    <property type="entry name" value="ACOT8-like_C"/>
</dbReference>
<dbReference type="InterPro" id="IPR052389">
    <property type="entry name" value="Sec_Metab_Biosynth-Assoc"/>
</dbReference>
<dbReference type="EMBL" id="QEAO01000052">
    <property type="protein sequence ID" value="TPX30995.1"/>
    <property type="molecule type" value="Genomic_DNA"/>
</dbReference>
<dbReference type="PANTHER" id="PTHR38110:SF1">
    <property type="entry name" value="THIOESTERASE DOMAIN-CONTAINING PROTEIN"/>
    <property type="match status" value="1"/>
</dbReference>
<dbReference type="InterPro" id="IPR029069">
    <property type="entry name" value="HotDog_dom_sf"/>
</dbReference>
<dbReference type="Pfam" id="PF20789">
    <property type="entry name" value="4HBT_3C"/>
    <property type="match status" value="1"/>
</dbReference>
<reference evidence="3 4" key="1">
    <citation type="journal article" date="2019" name="Sci. Rep.">
        <title>Comparative genomics of chytrid fungi reveal insights into the obligate biotrophic and pathogenic lifestyle of Synchytrium endobioticum.</title>
        <authorList>
            <person name="van de Vossenberg B.T.L.H."/>
            <person name="Warris S."/>
            <person name="Nguyen H.D.T."/>
            <person name="van Gent-Pelzer M.P.E."/>
            <person name="Joly D.L."/>
            <person name="van de Geest H.C."/>
            <person name="Bonants P.J.M."/>
            <person name="Smith D.S."/>
            <person name="Levesque C.A."/>
            <person name="van der Lee T.A.J."/>
        </authorList>
    </citation>
    <scope>NUCLEOTIDE SEQUENCE [LARGE SCALE GENOMIC DNA]</scope>
    <source>
        <strain evidence="3 4">JEL517</strain>
    </source>
</reference>
<feature type="domain" description="Acyl-CoA thioesterase-like C-terminal" evidence="2">
    <location>
        <begin position="177"/>
        <end position="285"/>
    </location>
</feature>
<organism evidence="3 4">
    <name type="scientific">Synchytrium microbalum</name>
    <dbReference type="NCBI Taxonomy" id="1806994"/>
    <lineage>
        <taxon>Eukaryota</taxon>
        <taxon>Fungi</taxon>
        <taxon>Fungi incertae sedis</taxon>
        <taxon>Chytridiomycota</taxon>
        <taxon>Chytridiomycota incertae sedis</taxon>
        <taxon>Chytridiomycetes</taxon>
        <taxon>Synchytriales</taxon>
        <taxon>Synchytriaceae</taxon>
        <taxon>Synchytrium</taxon>
    </lineage>
</organism>
<dbReference type="SUPFAM" id="SSF54637">
    <property type="entry name" value="Thioesterase/thiol ester dehydrase-isomerase"/>
    <property type="match status" value="2"/>
</dbReference>
<accession>A0A507C084</accession>
<dbReference type="OrthoDB" id="2133080at2759"/>
<protein>
    <recommendedName>
        <fullName evidence="5">Thioesterase domain-containing protein</fullName>
    </recommendedName>
</protein>
<comment type="caution">
    <text evidence="3">The sequence shown here is derived from an EMBL/GenBank/DDBJ whole genome shotgun (WGS) entry which is preliminary data.</text>
</comment>
<dbReference type="InterPro" id="IPR049449">
    <property type="entry name" value="TesB_ACOT8-like_N"/>
</dbReference>
<gene>
    <name evidence="3" type="ORF">SmJEL517_g05578</name>
</gene>
<dbReference type="InterPro" id="IPR042171">
    <property type="entry name" value="Acyl-CoA_hotdog"/>
</dbReference>
<dbReference type="PANTHER" id="PTHR38110">
    <property type="entry name" value="CHROMOSOME 23, WHOLE GENOME SHOTGUN SEQUENCE"/>
    <property type="match status" value="1"/>
</dbReference>